<dbReference type="AlphaFoldDB" id="A0A6N7PGU7"/>
<evidence type="ECO:0008006" key="3">
    <source>
        <dbReference type="Google" id="ProtNLM"/>
    </source>
</evidence>
<gene>
    <name evidence="1" type="ORF">GF068_05300</name>
</gene>
<dbReference type="Pfam" id="PF11536">
    <property type="entry name" value="DUF3226"/>
    <property type="match status" value="1"/>
</dbReference>
<dbReference type="InterPro" id="IPR024508">
    <property type="entry name" value="DUF3226"/>
</dbReference>
<organism evidence="1 2">
    <name type="scientific">Polyangium spumosum</name>
    <dbReference type="NCBI Taxonomy" id="889282"/>
    <lineage>
        <taxon>Bacteria</taxon>
        <taxon>Pseudomonadati</taxon>
        <taxon>Myxococcota</taxon>
        <taxon>Polyangia</taxon>
        <taxon>Polyangiales</taxon>
        <taxon>Polyangiaceae</taxon>
        <taxon>Polyangium</taxon>
    </lineage>
</organism>
<dbReference type="Proteomes" id="UP000440224">
    <property type="component" value="Unassembled WGS sequence"/>
</dbReference>
<accession>A0A6N7PGU7</accession>
<dbReference type="RefSeq" id="WP_153818144.1">
    <property type="nucleotide sequence ID" value="NZ_WJIE01000001.1"/>
</dbReference>
<dbReference type="OrthoDB" id="5507702at2"/>
<keyword evidence="2" id="KW-1185">Reference proteome</keyword>
<protein>
    <recommendedName>
        <fullName evidence="3">DUF4276 family protein</fullName>
    </recommendedName>
</protein>
<reference evidence="1 2" key="1">
    <citation type="submission" date="2019-10" db="EMBL/GenBank/DDBJ databases">
        <title>A soil myxobacterium in the family Polyangiaceae.</title>
        <authorList>
            <person name="Li Y."/>
            <person name="Wang J."/>
        </authorList>
    </citation>
    <scope>NUCLEOTIDE SEQUENCE [LARGE SCALE GENOMIC DNA]</scope>
    <source>
        <strain evidence="1 2">DSM 14734</strain>
    </source>
</reference>
<name>A0A6N7PGU7_9BACT</name>
<proteinExistence type="predicted"/>
<comment type="caution">
    <text evidence="1">The sequence shown here is derived from an EMBL/GenBank/DDBJ whole genome shotgun (WGS) entry which is preliminary data.</text>
</comment>
<dbReference type="EMBL" id="WJIE01000001">
    <property type="protein sequence ID" value="MRG91342.1"/>
    <property type="molecule type" value="Genomic_DNA"/>
</dbReference>
<evidence type="ECO:0000313" key="2">
    <source>
        <dbReference type="Proteomes" id="UP000440224"/>
    </source>
</evidence>
<evidence type="ECO:0000313" key="1">
    <source>
        <dbReference type="EMBL" id="MRG91342.1"/>
    </source>
</evidence>
<sequence length="211" mass="23149">MGDKKPKLKACDRVLIVEGYSDLLFYAEALEKGSRNHAGVFIEPFNGKADLVAQLETFLNPKLLAEKKAIGVIVDADESFSATCTSLETELTRITKQAIRHGQWTKKAEGKASIGLFVVSGDGNTGEIESLVWRAWANDPKNVDPKSCVEGFLACMDGQGHRAKSPDKGRIGALLSVLSDEDPRLGPGARDRVFDFSRPEFKPLIDFLRQL</sequence>